<evidence type="ECO:0000256" key="2">
    <source>
        <dbReference type="SAM" id="MobiDB-lite"/>
    </source>
</evidence>
<protein>
    <submittedName>
        <fullName evidence="3">Uncharacterized protein</fullName>
    </submittedName>
</protein>
<name>A0A2T7DYU1_9POAL</name>
<feature type="region of interest" description="Disordered" evidence="2">
    <location>
        <begin position="314"/>
        <end position="344"/>
    </location>
</feature>
<keyword evidence="4" id="KW-1185">Reference proteome</keyword>
<dbReference type="OrthoDB" id="10447231at2759"/>
<feature type="compositionally biased region" description="Polar residues" evidence="2">
    <location>
        <begin position="314"/>
        <end position="330"/>
    </location>
</feature>
<dbReference type="Gramene" id="PUZ60737">
    <property type="protein sequence ID" value="PUZ60737"/>
    <property type="gene ID" value="GQ55_4G177000"/>
</dbReference>
<feature type="region of interest" description="Disordered" evidence="2">
    <location>
        <begin position="110"/>
        <end position="171"/>
    </location>
</feature>
<reference evidence="3 4" key="1">
    <citation type="submission" date="2018-04" db="EMBL/GenBank/DDBJ databases">
        <title>WGS assembly of Panicum hallii var. hallii HAL2.</title>
        <authorList>
            <person name="Lovell J."/>
            <person name="Jenkins J."/>
            <person name="Lowry D."/>
            <person name="Mamidi S."/>
            <person name="Sreedasyam A."/>
            <person name="Weng X."/>
            <person name="Barry K."/>
            <person name="Bonette J."/>
            <person name="Campitelli B."/>
            <person name="Daum C."/>
            <person name="Gordon S."/>
            <person name="Gould B."/>
            <person name="Lipzen A."/>
            <person name="MacQueen A."/>
            <person name="Palacio-Mejia J."/>
            <person name="Plott C."/>
            <person name="Shakirov E."/>
            <person name="Shu S."/>
            <person name="Yoshinaga Y."/>
            <person name="Zane M."/>
            <person name="Rokhsar D."/>
            <person name="Grimwood J."/>
            <person name="Schmutz J."/>
            <person name="Juenger T."/>
        </authorList>
    </citation>
    <scope>NUCLEOTIDE SEQUENCE [LARGE SCALE GENOMIC DNA]</scope>
    <source>
        <strain evidence="4">cv. HAL2</strain>
    </source>
</reference>
<dbReference type="PANTHER" id="PTHR33170:SF22">
    <property type="entry name" value="OS10G0417100 PROTEIN"/>
    <property type="match status" value="1"/>
</dbReference>
<feature type="region of interest" description="Disordered" evidence="2">
    <location>
        <begin position="196"/>
        <end position="232"/>
    </location>
</feature>
<keyword evidence="1" id="KW-0175">Coiled coil</keyword>
<feature type="compositionally biased region" description="Basic residues" evidence="2">
    <location>
        <begin position="522"/>
        <end position="537"/>
    </location>
</feature>
<dbReference type="EMBL" id="CM009752">
    <property type="protein sequence ID" value="PUZ60737.1"/>
    <property type="molecule type" value="Genomic_DNA"/>
</dbReference>
<feature type="coiled-coil region" evidence="1">
    <location>
        <begin position="383"/>
        <end position="410"/>
    </location>
</feature>
<gene>
    <name evidence="3" type="ORF">GQ55_4G177000</name>
</gene>
<dbReference type="PANTHER" id="PTHR33170">
    <property type="entry name" value="DUF4283 DOMAIN-CONTAINING PROTEIN-RELATED"/>
    <property type="match status" value="1"/>
</dbReference>
<evidence type="ECO:0000256" key="1">
    <source>
        <dbReference type="SAM" id="Coils"/>
    </source>
</evidence>
<feature type="compositionally biased region" description="Basic and acidic residues" evidence="2">
    <location>
        <begin position="423"/>
        <end position="436"/>
    </location>
</feature>
<feature type="compositionally biased region" description="Basic and acidic residues" evidence="2">
    <location>
        <begin position="212"/>
        <end position="232"/>
    </location>
</feature>
<sequence>MFMRTIPNVTFKVEKWNPNAGAKSKLDTSWFRIIGIPLEKRSEKIASYVGSLVGIRLEVDKGNLRRWDYVRVRIGCRDVKKVPASVEGLLDLHFYEFTFKREVPQAGVTNASGTTWTRIDDRSNEDNPSPKEPKRSDGGDSQSRKNSDQGANTSDIGSSQGKSAGTSQRAGQAIENRLLRIWRLIKKRMSRTISGREYVTDRNQEEVQESSQPRDKKVQNAKSDSKVMGQEHELETIEEESEDQGLCFDDLISPGGEHFNFGSFQQIEVKQLSSVKLHENTSTMINEYGTNMFKSKFDPLTVIEAKNDLIFGKSSTQTKQGGVETKSPSQETREPPVVWSSQEEQWSNIQESENDYGELGLTQTQEGMQSEKVTDQNMDLDGKVEENSNKAEAEDTIEESREELKNMRQSSRIKNQGMGGLKASEKAERLKSKHNLEGSTLDTQELICRANLMGVNTDNLSLETFDIPRELKNARSNLFKRNTELSTEPTDEPQINLPSKEIKYIEWKSDSSNEEGFQMVTSKKKKGRQKRNKRKSVSKREIPQPSDGGFSLKRDVPMISSRYNLRKCAAKNKVINDRHNLEL</sequence>
<feature type="region of interest" description="Disordered" evidence="2">
    <location>
        <begin position="515"/>
        <end position="554"/>
    </location>
</feature>
<accession>A0A2T7DYU1</accession>
<dbReference type="Proteomes" id="UP000244336">
    <property type="component" value="Chromosome 4"/>
</dbReference>
<feature type="compositionally biased region" description="Basic and acidic residues" evidence="2">
    <location>
        <begin position="118"/>
        <end position="147"/>
    </location>
</feature>
<feature type="compositionally biased region" description="Polar residues" evidence="2">
    <location>
        <begin position="148"/>
        <end position="170"/>
    </location>
</feature>
<proteinExistence type="predicted"/>
<organism evidence="3 4">
    <name type="scientific">Panicum hallii var. hallii</name>
    <dbReference type="NCBI Taxonomy" id="1504633"/>
    <lineage>
        <taxon>Eukaryota</taxon>
        <taxon>Viridiplantae</taxon>
        <taxon>Streptophyta</taxon>
        <taxon>Embryophyta</taxon>
        <taxon>Tracheophyta</taxon>
        <taxon>Spermatophyta</taxon>
        <taxon>Magnoliopsida</taxon>
        <taxon>Liliopsida</taxon>
        <taxon>Poales</taxon>
        <taxon>Poaceae</taxon>
        <taxon>PACMAD clade</taxon>
        <taxon>Panicoideae</taxon>
        <taxon>Panicodae</taxon>
        <taxon>Paniceae</taxon>
        <taxon>Panicinae</taxon>
        <taxon>Panicum</taxon>
        <taxon>Panicum sect. Panicum</taxon>
    </lineage>
</organism>
<evidence type="ECO:0000313" key="3">
    <source>
        <dbReference type="EMBL" id="PUZ60737.1"/>
    </source>
</evidence>
<evidence type="ECO:0000313" key="4">
    <source>
        <dbReference type="Proteomes" id="UP000244336"/>
    </source>
</evidence>
<dbReference type="AlphaFoldDB" id="A0A2T7DYU1"/>
<feature type="region of interest" description="Disordered" evidence="2">
    <location>
        <begin position="416"/>
        <end position="436"/>
    </location>
</feature>